<dbReference type="AlphaFoldDB" id="S9QW87"/>
<dbReference type="RefSeq" id="WP_021119759.1">
    <property type="nucleotide sequence ID" value="NZ_KE557273.1"/>
</dbReference>
<name>S9QW87_9RHOB</name>
<sequence>MAVAPLATGHPLGLPATQERTSPATRVQPAAREAAADNNPGTGGQPPGAARRDASGDPDPEPHSAPPSIMQIKITAMLEEQAEALRGTAPDTAETQPGDARASPG</sequence>
<evidence type="ECO:0000256" key="1">
    <source>
        <dbReference type="SAM" id="MobiDB-lite"/>
    </source>
</evidence>
<dbReference type="HOGENOM" id="CLU_155220_0_0_5"/>
<accession>S9QW87</accession>
<evidence type="ECO:0000313" key="3">
    <source>
        <dbReference type="Proteomes" id="UP000015347"/>
    </source>
</evidence>
<protein>
    <submittedName>
        <fullName evidence="2">Uncharacterized protein</fullName>
    </submittedName>
</protein>
<dbReference type="Proteomes" id="UP000015347">
    <property type="component" value="Unassembled WGS sequence"/>
</dbReference>
<keyword evidence="3" id="KW-1185">Reference proteome</keyword>
<gene>
    <name evidence="2" type="ORF">Salmuc_04882</name>
</gene>
<dbReference type="EMBL" id="APVH01000008">
    <property type="protein sequence ID" value="EPX85611.1"/>
    <property type="molecule type" value="Genomic_DNA"/>
</dbReference>
<comment type="caution">
    <text evidence="2">The sequence shown here is derived from an EMBL/GenBank/DDBJ whole genome shotgun (WGS) entry which is preliminary data.</text>
</comment>
<proteinExistence type="predicted"/>
<reference evidence="3" key="1">
    <citation type="journal article" date="2014" name="Stand. Genomic Sci.">
        <title>Genome sequence of the exopolysaccharide-producing Salipiger mucosus type strain (DSM 16094(T)), a moderately halophilic member of the Roseobacter clade.</title>
        <authorList>
            <person name="Riedel T."/>
            <person name="Spring S."/>
            <person name="Fiebig A."/>
            <person name="Petersen J."/>
            <person name="Kyrpides N.C."/>
            <person name="Goker M."/>
            <person name="Klenk H.P."/>
        </authorList>
    </citation>
    <scope>NUCLEOTIDE SEQUENCE [LARGE SCALE GENOMIC DNA]</scope>
    <source>
        <strain evidence="3">DSM 16094</strain>
    </source>
</reference>
<dbReference type="OrthoDB" id="7874994at2"/>
<dbReference type="STRING" id="1123237.Salmuc_04882"/>
<organism evidence="2 3">
    <name type="scientific">Salipiger mucosus DSM 16094</name>
    <dbReference type="NCBI Taxonomy" id="1123237"/>
    <lineage>
        <taxon>Bacteria</taxon>
        <taxon>Pseudomonadati</taxon>
        <taxon>Pseudomonadota</taxon>
        <taxon>Alphaproteobacteria</taxon>
        <taxon>Rhodobacterales</taxon>
        <taxon>Roseobacteraceae</taxon>
        <taxon>Salipiger</taxon>
    </lineage>
</organism>
<feature type="region of interest" description="Disordered" evidence="1">
    <location>
        <begin position="1"/>
        <end position="105"/>
    </location>
</feature>
<evidence type="ECO:0000313" key="2">
    <source>
        <dbReference type="EMBL" id="EPX85611.1"/>
    </source>
</evidence>
<dbReference type="eggNOG" id="ENOG5033DIS">
    <property type="taxonomic scope" value="Bacteria"/>
</dbReference>